<feature type="domain" description="CusB-like beta-barrel" evidence="6">
    <location>
        <begin position="214"/>
        <end position="272"/>
    </location>
</feature>
<feature type="signal peptide" evidence="4">
    <location>
        <begin position="1"/>
        <end position="20"/>
    </location>
</feature>
<dbReference type="InterPro" id="IPR058625">
    <property type="entry name" value="MdtA-like_BSH"/>
</dbReference>
<comment type="similarity">
    <text evidence="2">Belongs to the membrane fusion protein (MFP) (TC 8.A.1) family.</text>
</comment>
<comment type="subcellular location">
    <subcellularLocation>
        <location evidence="1">Cell envelope</location>
    </subcellularLocation>
</comment>
<dbReference type="Proteomes" id="UP000319014">
    <property type="component" value="Unassembled WGS sequence"/>
</dbReference>
<dbReference type="AlphaFoldDB" id="A0A521DRM6"/>
<keyword evidence="9" id="KW-1185">Reference proteome</keyword>
<reference evidence="8 9" key="1">
    <citation type="submission" date="2017-05" db="EMBL/GenBank/DDBJ databases">
        <authorList>
            <person name="Varghese N."/>
            <person name="Submissions S."/>
        </authorList>
    </citation>
    <scope>NUCLEOTIDE SEQUENCE [LARGE SCALE GENOMIC DNA]</scope>
    <source>
        <strain evidence="8 9">DSM 100094</strain>
    </source>
</reference>
<dbReference type="NCBIfam" id="TIGR01730">
    <property type="entry name" value="RND_mfp"/>
    <property type="match status" value="1"/>
</dbReference>
<proteinExistence type="inferred from homology"/>
<feature type="chain" id="PRO_5022189318" evidence="4">
    <location>
        <begin position="21"/>
        <end position="362"/>
    </location>
</feature>
<dbReference type="Pfam" id="PF25967">
    <property type="entry name" value="RND-MFP_C"/>
    <property type="match status" value="1"/>
</dbReference>
<evidence type="ECO:0000256" key="2">
    <source>
        <dbReference type="ARBA" id="ARBA00009477"/>
    </source>
</evidence>
<dbReference type="GO" id="GO:0015562">
    <property type="term" value="F:efflux transmembrane transporter activity"/>
    <property type="evidence" value="ECO:0007669"/>
    <property type="project" value="TreeGrafter"/>
</dbReference>
<evidence type="ECO:0000259" key="5">
    <source>
        <dbReference type="Pfam" id="PF25917"/>
    </source>
</evidence>
<evidence type="ECO:0000259" key="6">
    <source>
        <dbReference type="Pfam" id="PF25954"/>
    </source>
</evidence>
<dbReference type="GO" id="GO:1990281">
    <property type="term" value="C:efflux pump complex"/>
    <property type="evidence" value="ECO:0007669"/>
    <property type="project" value="TreeGrafter"/>
</dbReference>
<evidence type="ECO:0000313" key="9">
    <source>
        <dbReference type="Proteomes" id="UP000319014"/>
    </source>
</evidence>
<dbReference type="SUPFAM" id="SSF111369">
    <property type="entry name" value="HlyD-like secretion proteins"/>
    <property type="match status" value="1"/>
</dbReference>
<dbReference type="OrthoDB" id="9813967at2"/>
<keyword evidence="4" id="KW-0732">Signal</keyword>
<dbReference type="Pfam" id="PF25954">
    <property type="entry name" value="Beta-barrel_RND_2"/>
    <property type="match status" value="1"/>
</dbReference>
<evidence type="ECO:0000313" key="8">
    <source>
        <dbReference type="EMBL" id="SMO74235.1"/>
    </source>
</evidence>
<dbReference type="InterPro" id="IPR058627">
    <property type="entry name" value="MdtA-like_C"/>
</dbReference>
<feature type="domain" description="Multidrug resistance protein MdtA-like C-terminal permuted SH3" evidence="7">
    <location>
        <begin position="286"/>
        <end position="347"/>
    </location>
</feature>
<dbReference type="InterPro" id="IPR058792">
    <property type="entry name" value="Beta-barrel_RND_2"/>
</dbReference>
<organism evidence="8 9">
    <name type="scientific">Paracoccus laeviglucosivorans</name>
    <dbReference type="NCBI Taxonomy" id="1197861"/>
    <lineage>
        <taxon>Bacteria</taxon>
        <taxon>Pseudomonadati</taxon>
        <taxon>Pseudomonadota</taxon>
        <taxon>Alphaproteobacteria</taxon>
        <taxon>Rhodobacterales</taxon>
        <taxon>Paracoccaceae</taxon>
        <taxon>Paracoccus</taxon>
    </lineage>
</organism>
<evidence type="ECO:0000259" key="7">
    <source>
        <dbReference type="Pfam" id="PF25967"/>
    </source>
</evidence>
<dbReference type="PANTHER" id="PTHR30469">
    <property type="entry name" value="MULTIDRUG RESISTANCE PROTEIN MDTA"/>
    <property type="match status" value="1"/>
</dbReference>
<evidence type="ECO:0000256" key="1">
    <source>
        <dbReference type="ARBA" id="ARBA00004196"/>
    </source>
</evidence>
<dbReference type="Pfam" id="PF25917">
    <property type="entry name" value="BSH_RND"/>
    <property type="match status" value="1"/>
</dbReference>
<name>A0A521DRM6_9RHOB</name>
<keyword evidence="3" id="KW-0813">Transport</keyword>
<dbReference type="Gene3D" id="2.40.30.170">
    <property type="match status" value="1"/>
</dbReference>
<evidence type="ECO:0000256" key="3">
    <source>
        <dbReference type="ARBA" id="ARBA00022448"/>
    </source>
</evidence>
<accession>A0A521DRM6</accession>
<dbReference type="RefSeq" id="WP_142663352.1">
    <property type="nucleotide sequence ID" value="NZ_FXTK01000009.1"/>
</dbReference>
<evidence type="ECO:0000256" key="4">
    <source>
        <dbReference type="SAM" id="SignalP"/>
    </source>
</evidence>
<dbReference type="Gene3D" id="2.40.50.100">
    <property type="match status" value="1"/>
</dbReference>
<dbReference type="Gene3D" id="2.40.420.20">
    <property type="match status" value="1"/>
</dbReference>
<dbReference type="Gene3D" id="1.10.287.470">
    <property type="entry name" value="Helix hairpin bin"/>
    <property type="match status" value="1"/>
</dbReference>
<dbReference type="EMBL" id="FXTK01000009">
    <property type="protein sequence ID" value="SMO74235.1"/>
    <property type="molecule type" value="Genomic_DNA"/>
</dbReference>
<gene>
    <name evidence="8" type="ORF">SAMN06265221_10980</name>
</gene>
<dbReference type="InterPro" id="IPR006143">
    <property type="entry name" value="RND_pump_MFP"/>
</dbReference>
<feature type="domain" description="Multidrug resistance protein MdtA-like barrel-sandwich hybrid" evidence="5">
    <location>
        <begin position="62"/>
        <end position="197"/>
    </location>
</feature>
<dbReference type="PANTHER" id="PTHR30469:SF15">
    <property type="entry name" value="HLYD FAMILY OF SECRETION PROTEINS"/>
    <property type="match status" value="1"/>
</dbReference>
<protein>
    <submittedName>
        <fullName evidence="8">RND family efflux transporter, MFP subunit</fullName>
    </submittedName>
</protein>
<sequence length="362" mass="38204">MILRTLLAVLFAAAAFPAAAWPWSPAPEKAADRPRPIASIIVSDTMPNDHSIPGVIRARTEVSLAFQTLGRLSQRLVDIGAVVRKDQLLAALDPKDLQDDVRAAQATADAASVELRTAQATAERTRALARRNVATTAQLEQAEQTLVAATAAAQQSQSELVRARDAELFAEMRAPFDGVISDVTTNPGAVVNAGDTIMQLAAQNDLEAVIDLHPAMLARMKDGDQFEIWSESDPGNLSAARISLIEPVADAATRTRRVHLALDRPEGFRLGALVRARPSMQGMKRVTVPASAILTQDGAPYVWVVSTAGNGRTVALRPVQMAGAEIGGTIGILSGIDPGDEVVVRGVNSLSDGQAVGASVRP</sequence>